<proteinExistence type="predicted"/>
<accession>A0A9W7CK56</accession>
<organism evidence="5 6">
    <name type="scientific">Triparma verrucosa</name>
    <dbReference type="NCBI Taxonomy" id="1606542"/>
    <lineage>
        <taxon>Eukaryota</taxon>
        <taxon>Sar</taxon>
        <taxon>Stramenopiles</taxon>
        <taxon>Ochrophyta</taxon>
        <taxon>Bolidophyceae</taxon>
        <taxon>Parmales</taxon>
        <taxon>Triparmaceae</taxon>
        <taxon>Triparma</taxon>
    </lineage>
</organism>
<feature type="transmembrane region" description="Helical" evidence="4">
    <location>
        <begin position="5"/>
        <end position="24"/>
    </location>
</feature>
<reference evidence="6" key="1">
    <citation type="journal article" date="2023" name="Commun. Biol.">
        <title>Genome analysis of Parmales, the sister group of diatoms, reveals the evolutionary specialization of diatoms from phago-mixotrophs to photoautotrophs.</title>
        <authorList>
            <person name="Ban H."/>
            <person name="Sato S."/>
            <person name="Yoshikawa S."/>
            <person name="Yamada K."/>
            <person name="Nakamura Y."/>
            <person name="Ichinomiya M."/>
            <person name="Sato N."/>
            <person name="Blanc-Mathieu R."/>
            <person name="Endo H."/>
            <person name="Kuwata A."/>
            <person name="Ogata H."/>
        </authorList>
    </citation>
    <scope>NUCLEOTIDE SEQUENCE [LARGE SCALE GENOMIC DNA]</scope>
    <source>
        <strain evidence="6">NIES 3699</strain>
    </source>
</reference>
<dbReference type="PANTHER" id="PTHR21461">
    <property type="entry name" value="GLYCOSYLTRANSFERASE FAMILY 92 PROTEIN"/>
    <property type="match status" value="1"/>
</dbReference>
<dbReference type="GO" id="GO:0016757">
    <property type="term" value="F:glycosyltransferase activity"/>
    <property type="evidence" value="ECO:0007669"/>
    <property type="project" value="TreeGrafter"/>
</dbReference>
<evidence type="ECO:0008006" key="7">
    <source>
        <dbReference type="Google" id="ProtNLM"/>
    </source>
</evidence>
<keyword evidence="2 4" id="KW-0812">Transmembrane</keyword>
<gene>
    <name evidence="5" type="ORF">TrVE_jg8370</name>
</gene>
<keyword evidence="3 4" id="KW-1133">Transmembrane helix</keyword>
<dbReference type="GO" id="GO:0016020">
    <property type="term" value="C:membrane"/>
    <property type="evidence" value="ECO:0007669"/>
    <property type="project" value="UniProtKB-SubCell"/>
</dbReference>
<evidence type="ECO:0000313" key="6">
    <source>
        <dbReference type="Proteomes" id="UP001165160"/>
    </source>
</evidence>
<keyword evidence="4" id="KW-0472">Membrane</keyword>
<evidence type="ECO:0000256" key="1">
    <source>
        <dbReference type="ARBA" id="ARBA00004167"/>
    </source>
</evidence>
<evidence type="ECO:0000256" key="2">
    <source>
        <dbReference type="ARBA" id="ARBA00022692"/>
    </source>
</evidence>
<protein>
    <recommendedName>
        <fullName evidence="7">Glycosyltransferase family 92 protein</fullName>
    </recommendedName>
</protein>
<evidence type="ECO:0000313" key="5">
    <source>
        <dbReference type="EMBL" id="GMI07185.1"/>
    </source>
</evidence>
<dbReference type="AlphaFoldDB" id="A0A9W7CK56"/>
<evidence type="ECO:0000256" key="4">
    <source>
        <dbReference type="SAM" id="Phobius"/>
    </source>
</evidence>
<comment type="caution">
    <text evidence="5">The sequence shown here is derived from an EMBL/GenBank/DDBJ whole genome shotgun (WGS) entry which is preliminary data.</text>
</comment>
<evidence type="ECO:0000256" key="3">
    <source>
        <dbReference type="ARBA" id="ARBA00022989"/>
    </source>
</evidence>
<name>A0A9W7CK56_9STRA</name>
<sequence length="233" mass="25965">MRSRILSILGSVIVGFVITTFFLVPSFPPQQKEVYQEALSGVQSLPPPKANAGARLQTPGLPPPLQEGETINVAIGAIFKEEDDYLLEWIEYHSLIGVQKFYLFSNDCHPDPSTTSLLKTYSSLNIVHLSTEFSCSKSALHLAYDSAVSLAAADNVDWIALVDIDEFIHVRDPTKSIANIMSMYTNKYNAVGLLWRVFGSNNHVKKPETKPIVLLTHDNTYVRKIFLKILLEG</sequence>
<dbReference type="PANTHER" id="PTHR21461:SF69">
    <property type="entry name" value="GLYCOSYLTRANSFERASE FAMILY 92 PROTEIN"/>
    <property type="match status" value="1"/>
</dbReference>
<dbReference type="Proteomes" id="UP001165160">
    <property type="component" value="Unassembled WGS sequence"/>
</dbReference>
<keyword evidence="6" id="KW-1185">Reference proteome</keyword>
<dbReference type="GO" id="GO:0005737">
    <property type="term" value="C:cytoplasm"/>
    <property type="evidence" value="ECO:0007669"/>
    <property type="project" value="TreeGrafter"/>
</dbReference>
<dbReference type="EMBL" id="BRXX01000360">
    <property type="protein sequence ID" value="GMI07185.1"/>
    <property type="molecule type" value="Genomic_DNA"/>
</dbReference>
<comment type="subcellular location">
    <subcellularLocation>
        <location evidence="1">Membrane</location>
        <topology evidence="1">Single-pass membrane protein</topology>
    </subcellularLocation>
</comment>
<dbReference type="Pfam" id="PF13704">
    <property type="entry name" value="Glyco_tranf_2_4"/>
    <property type="match status" value="1"/>
</dbReference>